<organism evidence="6 7">
    <name type="scientific">Paraperlucidibaca wandonensis</name>
    <dbReference type="NCBI Taxonomy" id="1268273"/>
    <lineage>
        <taxon>Bacteria</taxon>
        <taxon>Pseudomonadati</taxon>
        <taxon>Pseudomonadota</taxon>
        <taxon>Gammaproteobacteria</taxon>
        <taxon>Moraxellales</taxon>
        <taxon>Moraxellaceae</taxon>
        <taxon>Paraperlucidibaca</taxon>
    </lineage>
</organism>
<name>A0ABW3HJL3_9GAMM</name>
<evidence type="ECO:0000313" key="6">
    <source>
        <dbReference type="EMBL" id="MFD0950965.1"/>
    </source>
</evidence>
<keyword evidence="6" id="KW-0418">Kinase</keyword>
<comment type="caution">
    <text evidence="6">The sequence shown here is derived from an EMBL/GenBank/DDBJ whole genome shotgun (WGS) entry which is preliminary data.</text>
</comment>
<dbReference type="InterPro" id="IPR011009">
    <property type="entry name" value="Kinase-like_dom_sf"/>
</dbReference>
<evidence type="ECO:0000256" key="2">
    <source>
        <dbReference type="ARBA" id="ARBA00022679"/>
    </source>
</evidence>
<keyword evidence="4" id="KW-0067">ATP-binding</keyword>
<evidence type="ECO:0000256" key="4">
    <source>
        <dbReference type="ARBA" id="ARBA00022840"/>
    </source>
</evidence>
<gene>
    <name evidence="6" type="ORF">ACFQ0F_11325</name>
</gene>
<sequence length="445" mass="49850">MAKTPSAKKGSRLLSLAGMTARIGGDVARDRWQRLWQKDIDRSAADAELYTRIGKEIAGTLGSMKGAVMKVGQIISQYRDVLPPELIEALSSLQNQAPPRPFNEIEARLIEAFGSDWRQHFSHFDETALASASIAQVHRARTLDGREVVVKVQYPDVDASIKADLGQLRMAFKIARVLPVKGDLLDAIFEEIRQSLNDELDYFLEASTLQRFREFHSDDAQVIVPEVLVELSTRRVLTLIYEPGDHFAQLDERYDQAIRNILGERLFRTIARQLFVLKTVHCDPHPGNFAARPDGSVVIYDFGSVKTMSHAGVQRYAAITQAAFAGDAQLLEQGLIAMGARNTEHTPHLGSDFYAPWIRLAQASIDNKLVKYAEFPLAEIAMKLSREALPQWRAFQPVPEQVMINRAIGGHYWNLREIRAELAMRPFAEKLVAEALAGEAPVLKQ</sequence>
<dbReference type="RefSeq" id="WP_379072287.1">
    <property type="nucleotide sequence ID" value="NZ_JBHTIT010000002.1"/>
</dbReference>
<keyword evidence="3" id="KW-0547">Nucleotide-binding</keyword>
<dbReference type="Pfam" id="PF03109">
    <property type="entry name" value="ABC1"/>
    <property type="match status" value="1"/>
</dbReference>
<accession>A0ABW3HJL3</accession>
<evidence type="ECO:0000256" key="3">
    <source>
        <dbReference type="ARBA" id="ARBA00022741"/>
    </source>
</evidence>
<dbReference type="EMBL" id="JBHTIT010000002">
    <property type="protein sequence ID" value="MFD0950965.1"/>
    <property type="molecule type" value="Genomic_DNA"/>
</dbReference>
<evidence type="ECO:0000256" key="1">
    <source>
        <dbReference type="ARBA" id="ARBA00009670"/>
    </source>
</evidence>
<comment type="similarity">
    <text evidence="1">Belongs to the protein kinase superfamily. ADCK protein kinase family.</text>
</comment>
<keyword evidence="2" id="KW-0808">Transferase</keyword>
<dbReference type="Proteomes" id="UP001597044">
    <property type="component" value="Unassembled WGS sequence"/>
</dbReference>
<dbReference type="GO" id="GO:0016301">
    <property type="term" value="F:kinase activity"/>
    <property type="evidence" value="ECO:0007669"/>
    <property type="project" value="UniProtKB-KW"/>
</dbReference>
<reference evidence="7" key="1">
    <citation type="journal article" date="2019" name="Int. J. Syst. Evol. Microbiol.">
        <title>The Global Catalogue of Microorganisms (GCM) 10K type strain sequencing project: providing services to taxonomists for standard genome sequencing and annotation.</title>
        <authorList>
            <consortium name="The Broad Institute Genomics Platform"/>
            <consortium name="The Broad Institute Genome Sequencing Center for Infectious Disease"/>
            <person name="Wu L."/>
            <person name="Ma J."/>
        </authorList>
    </citation>
    <scope>NUCLEOTIDE SEQUENCE [LARGE SCALE GENOMIC DNA]</scope>
    <source>
        <strain evidence="7">CCUG 63419</strain>
    </source>
</reference>
<dbReference type="InterPro" id="IPR004147">
    <property type="entry name" value="ABC1_dom"/>
</dbReference>
<evidence type="ECO:0000259" key="5">
    <source>
        <dbReference type="Pfam" id="PF03109"/>
    </source>
</evidence>
<proteinExistence type="inferred from homology"/>
<feature type="domain" description="ABC1 atypical kinase-like" evidence="5">
    <location>
        <begin position="93"/>
        <end position="331"/>
    </location>
</feature>
<evidence type="ECO:0000313" key="7">
    <source>
        <dbReference type="Proteomes" id="UP001597044"/>
    </source>
</evidence>
<dbReference type="InterPro" id="IPR034646">
    <property type="entry name" value="ADCK3_dom"/>
</dbReference>
<dbReference type="InterPro" id="IPR051409">
    <property type="entry name" value="Atypical_kinase_ADCK"/>
</dbReference>
<protein>
    <submittedName>
        <fullName evidence="6">ABC1 kinase family protein</fullName>
    </submittedName>
</protein>
<dbReference type="PANTHER" id="PTHR43851:SF3">
    <property type="entry name" value="COENZYME Q8"/>
    <property type="match status" value="1"/>
</dbReference>
<dbReference type="SUPFAM" id="SSF56112">
    <property type="entry name" value="Protein kinase-like (PK-like)"/>
    <property type="match status" value="1"/>
</dbReference>
<dbReference type="PANTHER" id="PTHR43851">
    <property type="match status" value="1"/>
</dbReference>
<keyword evidence="7" id="KW-1185">Reference proteome</keyword>
<dbReference type="CDD" id="cd13970">
    <property type="entry name" value="ABC1_ADCK3"/>
    <property type="match status" value="1"/>
</dbReference>